<dbReference type="SUPFAM" id="SSF50370">
    <property type="entry name" value="Ricin B-like lectins"/>
    <property type="match status" value="1"/>
</dbReference>
<proteinExistence type="predicted"/>
<evidence type="ECO:0000256" key="1">
    <source>
        <dbReference type="SAM" id="SignalP"/>
    </source>
</evidence>
<evidence type="ECO:0000313" key="2">
    <source>
        <dbReference type="EMBL" id="KAF5354167.1"/>
    </source>
</evidence>
<dbReference type="Proteomes" id="UP000559027">
    <property type="component" value="Unassembled WGS sequence"/>
</dbReference>
<dbReference type="AlphaFoldDB" id="A0A8H5D5P9"/>
<reference evidence="2 3" key="1">
    <citation type="journal article" date="2020" name="ISME J.">
        <title>Uncovering the hidden diversity of litter-decomposition mechanisms in mushroom-forming fungi.</title>
        <authorList>
            <person name="Floudas D."/>
            <person name="Bentzer J."/>
            <person name="Ahren D."/>
            <person name="Johansson T."/>
            <person name="Persson P."/>
            <person name="Tunlid A."/>
        </authorList>
    </citation>
    <scope>NUCLEOTIDE SEQUENCE [LARGE SCALE GENOMIC DNA]</scope>
    <source>
        <strain evidence="2 3">CBS 146.42</strain>
    </source>
</reference>
<name>A0A8H5D5P9_9AGAR</name>
<evidence type="ECO:0000313" key="3">
    <source>
        <dbReference type="Proteomes" id="UP000559027"/>
    </source>
</evidence>
<dbReference type="Gene3D" id="2.80.10.50">
    <property type="match status" value="1"/>
</dbReference>
<evidence type="ECO:0008006" key="4">
    <source>
        <dbReference type="Google" id="ProtNLM"/>
    </source>
</evidence>
<accession>A0A8H5D5P9</accession>
<protein>
    <recommendedName>
        <fullName evidence="4">Ricin B lectin domain-containing protein</fullName>
    </recommendedName>
</protein>
<dbReference type="EMBL" id="JAACJO010000009">
    <property type="protein sequence ID" value="KAF5354167.1"/>
    <property type="molecule type" value="Genomic_DNA"/>
</dbReference>
<dbReference type="InterPro" id="IPR035992">
    <property type="entry name" value="Ricin_B-like_lectins"/>
</dbReference>
<comment type="caution">
    <text evidence="2">The sequence shown here is derived from an EMBL/GenBank/DDBJ whole genome shotgun (WGS) entry which is preliminary data.</text>
</comment>
<feature type="signal peptide" evidence="1">
    <location>
        <begin position="1"/>
        <end position="28"/>
    </location>
</feature>
<keyword evidence="1" id="KW-0732">Signal</keyword>
<feature type="chain" id="PRO_5034661217" description="Ricin B lectin domain-containing protein" evidence="1">
    <location>
        <begin position="29"/>
        <end position="161"/>
    </location>
</feature>
<organism evidence="2 3">
    <name type="scientific">Leucocoprinus leucothites</name>
    <dbReference type="NCBI Taxonomy" id="201217"/>
    <lineage>
        <taxon>Eukaryota</taxon>
        <taxon>Fungi</taxon>
        <taxon>Dikarya</taxon>
        <taxon>Basidiomycota</taxon>
        <taxon>Agaricomycotina</taxon>
        <taxon>Agaricomycetes</taxon>
        <taxon>Agaricomycetidae</taxon>
        <taxon>Agaricales</taxon>
        <taxon>Agaricineae</taxon>
        <taxon>Agaricaceae</taxon>
        <taxon>Leucocoprinus</taxon>
    </lineage>
</organism>
<gene>
    <name evidence="2" type="ORF">D9756_007146</name>
</gene>
<keyword evidence="3" id="KW-1185">Reference proteome</keyword>
<sequence length="161" mass="18048">MLKLSIPNTMHTKLFSWLAFTVLSVVQTEFPRSDFVIENVYFPYYASVKNDSTEPGMPLVINDHATQSSYWSYDSVKGNLVNINSISSVLTAPSDDSDRLTIEVPDSTNSKQVWVYQNQNLLNRDNMQLCVTIDLTSPVGFAMRLCDGATGQKFNLVPKAK</sequence>